<evidence type="ECO:0000256" key="1">
    <source>
        <dbReference type="ARBA" id="ARBA00023015"/>
    </source>
</evidence>
<reference evidence="6 7" key="1">
    <citation type="submission" date="2019-05" db="EMBL/GenBank/DDBJ databases">
        <authorList>
            <person name="Zhang J.-Y."/>
            <person name="Feg X."/>
            <person name="Du Z.-J."/>
        </authorList>
    </citation>
    <scope>NUCLEOTIDE SEQUENCE [LARGE SCALE GENOMIC DNA]</scope>
    <source>
        <strain evidence="6 7">RZ26</strain>
    </source>
</reference>
<keyword evidence="4" id="KW-1133">Transmembrane helix</keyword>
<dbReference type="RefSeq" id="WP_138660056.1">
    <property type="nucleotide sequence ID" value="NZ_VATY01000006.1"/>
</dbReference>
<gene>
    <name evidence="6" type="ORF">FEE95_21235</name>
</gene>
<evidence type="ECO:0000256" key="4">
    <source>
        <dbReference type="SAM" id="Phobius"/>
    </source>
</evidence>
<feature type="domain" description="HTH luxR-type" evidence="5">
    <location>
        <begin position="288"/>
        <end position="350"/>
    </location>
</feature>
<dbReference type="CDD" id="cd06170">
    <property type="entry name" value="LuxR_C_like"/>
    <property type="match status" value="1"/>
</dbReference>
<keyword evidence="1" id="KW-0805">Transcription regulation</keyword>
<name>A0A5S3PE16_9FLAO</name>
<evidence type="ECO:0000313" key="6">
    <source>
        <dbReference type="EMBL" id="TMM52213.1"/>
    </source>
</evidence>
<protein>
    <submittedName>
        <fullName evidence="6">Helix-turn-helix transcriptional regulator</fullName>
    </submittedName>
</protein>
<dbReference type="PRINTS" id="PR00038">
    <property type="entry name" value="HTHLUXR"/>
</dbReference>
<evidence type="ECO:0000313" key="7">
    <source>
        <dbReference type="Proteomes" id="UP000310314"/>
    </source>
</evidence>
<dbReference type="OrthoDB" id="9807565at2"/>
<dbReference type="SMART" id="SM00421">
    <property type="entry name" value="HTH_LUXR"/>
    <property type="match status" value="1"/>
</dbReference>
<dbReference type="Pfam" id="PF00196">
    <property type="entry name" value="GerE"/>
    <property type="match status" value="1"/>
</dbReference>
<dbReference type="InterPro" id="IPR000792">
    <property type="entry name" value="Tscrpt_reg_LuxR_C"/>
</dbReference>
<dbReference type="InterPro" id="IPR016032">
    <property type="entry name" value="Sig_transdc_resp-reg_C-effctor"/>
</dbReference>
<keyword evidence="7" id="KW-1185">Reference proteome</keyword>
<dbReference type="Gene3D" id="1.10.10.10">
    <property type="entry name" value="Winged helix-like DNA-binding domain superfamily/Winged helix DNA-binding domain"/>
    <property type="match status" value="1"/>
</dbReference>
<comment type="caution">
    <text evidence="6">The sequence shown here is derived from an EMBL/GenBank/DDBJ whole genome shotgun (WGS) entry which is preliminary data.</text>
</comment>
<feature type="transmembrane region" description="Helical" evidence="4">
    <location>
        <begin position="258"/>
        <end position="278"/>
    </location>
</feature>
<dbReference type="GO" id="GO:0003677">
    <property type="term" value="F:DNA binding"/>
    <property type="evidence" value="ECO:0007669"/>
    <property type="project" value="UniProtKB-KW"/>
</dbReference>
<evidence type="ECO:0000259" key="5">
    <source>
        <dbReference type="PROSITE" id="PS50043"/>
    </source>
</evidence>
<keyword evidence="4" id="KW-0812">Transmembrane</keyword>
<evidence type="ECO:0000256" key="2">
    <source>
        <dbReference type="ARBA" id="ARBA00023125"/>
    </source>
</evidence>
<dbReference type="GO" id="GO:0006355">
    <property type="term" value="P:regulation of DNA-templated transcription"/>
    <property type="evidence" value="ECO:0007669"/>
    <property type="project" value="InterPro"/>
</dbReference>
<evidence type="ECO:0000256" key="3">
    <source>
        <dbReference type="ARBA" id="ARBA00023163"/>
    </source>
</evidence>
<dbReference type="EMBL" id="VATY01000006">
    <property type="protein sequence ID" value="TMM52213.1"/>
    <property type="molecule type" value="Genomic_DNA"/>
</dbReference>
<dbReference type="InterPro" id="IPR036388">
    <property type="entry name" value="WH-like_DNA-bd_sf"/>
</dbReference>
<keyword evidence="2" id="KW-0238">DNA-binding</keyword>
<dbReference type="PROSITE" id="PS50043">
    <property type="entry name" value="HTH_LUXR_2"/>
    <property type="match status" value="1"/>
</dbReference>
<dbReference type="SUPFAM" id="SSF46894">
    <property type="entry name" value="C-terminal effector domain of the bipartite response regulators"/>
    <property type="match status" value="1"/>
</dbReference>
<keyword evidence="3" id="KW-0804">Transcription</keyword>
<dbReference type="AlphaFoldDB" id="A0A5S3PE16"/>
<dbReference type="PANTHER" id="PTHR44688:SF16">
    <property type="entry name" value="DNA-BINDING TRANSCRIPTIONAL ACTIVATOR DEVR_DOSR"/>
    <property type="match status" value="1"/>
</dbReference>
<organism evidence="6 7">
    <name type="scientific">Maribacter algarum</name>
    <name type="common">ex Zhang et al. 2020</name>
    <dbReference type="NCBI Taxonomy" id="2578118"/>
    <lineage>
        <taxon>Bacteria</taxon>
        <taxon>Pseudomonadati</taxon>
        <taxon>Bacteroidota</taxon>
        <taxon>Flavobacteriia</taxon>
        <taxon>Flavobacteriales</taxon>
        <taxon>Flavobacteriaceae</taxon>
        <taxon>Maribacter</taxon>
    </lineage>
</organism>
<dbReference type="PROSITE" id="PS00622">
    <property type="entry name" value="HTH_LUXR_1"/>
    <property type="match status" value="1"/>
</dbReference>
<dbReference type="PANTHER" id="PTHR44688">
    <property type="entry name" value="DNA-BINDING TRANSCRIPTIONAL ACTIVATOR DEVR_DOSR"/>
    <property type="match status" value="1"/>
</dbReference>
<sequence>MTQKLVFILIFLFGFISYSQYSFEGQIADNVDGKTVYLSIIEDYRKLSRPYLEQIIKKTSVDSLGYFRFQGDNLSMDNRIYRIHVDECSETTLDSNHFLGKCENSRSILFIANNSDTIRFPTSFADEVLCEISSTNDKSEAFLQIDALKEEMAFDFYDFRSEANRKLNSRKWFQTLQEFGLKLDEPLVELYIFDFLSDKRNETYSYYLKDVAKNDYYENLSQRLEEKYPNTVFTELYQTEIATDQQIANQNKSIYSNWKWILGGLLALSILLNIFLLFRHKSLQKNHKNSTLGKLTAQEQKIVNEILKDKTNKEIASDLFISLSTVKTHINNLYKKLNVSSREEIKSLFS</sequence>
<proteinExistence type="predicted"/>
<keyword evidence="4" id="KW-0472">Membrane</keyword>
<dbReference type="Proteomes" id="UP000310314">
    <property type="component" value="Unassembled WGS sequence"/>
</dbReference>
<accession>A0A5S3PE16</accession>